<reference evidence="7" key="1">
    <citation type="submission" date="2016-09" db="EMBL/GenBank/DDBJ databases">
        <authorList>
            <person name="Hebert L."/>
            <person name="Moumen B."/>
        </authorList>
    </citation>
    <scope>NUCLEOTIDE SEQUENCE [LARGE SCALE GENOMIC DNA]</scope>
    <source>
        <strain evidence="7">OVI</strain>
    </source>
</reference>
<dbReference type="Gene3D" id="6.10.140.820">
    <property type="match status" value="1"/>
</dbReference>
<accession>A0A1G4I8M7</accession>
<evidence type="ECO:0000256" key="3">
    <source>
        <dbReference type="ARBA" id="ARBA00022753"/>
    </source>
</evidence>
<evidence type="ECO:0000313" key="8">
    <source>
        <dbReference type="Proteomes" id="UP000195570"/>
    </source>
</evidence>
<proteinExistence type="predicted"/>
<dbReference type="RefSeq" id="XP_067079509.1">
    <property type="nucleotide sequence ID" value="XM_067223408.1"/>
</dbReference>
<dbReference type="InterPro" id="IPR017916">
    <property type="entry name" value="SB_dom"/>
</dbReference>
<dbReference type="SUPFAM" id="SSF140111">
    <property type="entry name" value="Endosomal sorting complex assembly domain"/>
    <property type="match status" value="1"/>
</dbReference>
<feature type="domain" description="SB" evidence="6">
    <location>
        <begin position="318"/>
        <end position="386"/>
    </location>
</feature>
<evidence type="ECO:0000259" key="6">
    <source>
        <dbReference type="PROSITE" id="PS51312"/>
    </source>
</evidence>
<dbReference type="PANTHER" id="PTHR23306">
    <property type="entry name" value="TUMOR SUSCEPTIBILITY GENE 101 PROTEIN-RELATED"/>
    <property type="match status" value="1"/>
</dbReference>
<dbReference type="CDD" id="cd11685">
    <property type="entry name" value="UEV_TSG101-like"/>
    <property type="match status" value="1"/>
</dbReference>
<dbReference type="GO" id="GO:0043130">
    <property type="term" value="F:ubiquitin binding"/>
    <property type="evidence" value="ECO:0007669"/>
    <property type="project" value="TreeGrafter"/>
</dbReference>
<name>A0A1G4I8M7_TRYEQ</name>
<evidence type="ECO:0000256" key="4">
    <source>
        <dbReference type="ARBA" id="ARBA00022927"/>
    </source>
</evidence>
<organism evidence="7 8">
    <name type="scientific">Trypanosoma equiperdum</name>
    <dbReference type="NCBI Taxonomy" id="5694"/>
    <lineage>
        <taxon>Eukaryota</taxon>
        <taxon>Discoba</taxon>
        <taxon>Euglenozoa</taxon>
        <taxon>Kinetoplastea</taxon>
        <taxon>Metakinetoplastina</taxon>
        <taxon>Trypanosomatida</taxon>
        <taxon>Trypanosomatidae</taxon>
        <taxon>Trypanosoma</taxon>
    </lineage>
</organism>
<sequence>MNDRELRAYTKLDVLKRHYSALAAEALHDYINDFMPYTENFKNISCHFCNNDKQLLLTLDCPIYVMPPGVNAAAAPRQGLVHPLRVEVVFLANFPNSAPTVKLLPNTFRCGNLTEWRVRPASSIMDEDGAIHLEKLALLEQAVVPYSLLEILVALTEQFEAEFPLTPSEREPIGQNPPIATATPPVSSIVNSVVNSTFCPTDGSAPPNVMPVPEMPTSDPSVVGPHNQLIQGACDAVMIHLLFKADAYLDTRAKALEYLKTLDKASNELRSALATLEKNKEELLKFSPAPGRVEDLTTTLEQVANSMETHSDCIVPADEVHARALELLGDIHSLDDVLELLERSLRHGQITCEEYVRRVSDVGRQQFEARFLFDRLTAAVRGTQRCGTPLPSDVVPTANAREEPSATQPTTLAEVIKQLHEEFPDVELDVVKAVLEVTEMNLSETRVQLHAIMS</sequence>
<dbReference type="Proteomes" id="UP000195570">
    <property type="component" value="Unassembled WGS sequence"/>
</dbReference>
<dbReference type="AlphaFoldDB" id="A0A1G4I8M7"/>
<gene>
    <name evidence="7" type="ORF">TEOVI_000815100</name>
</gene>
<comment type="caution">
    <text evidence="7">The sequence shown here is derived from an EMBL/GenBank/DDBJ whole genome shotgun (WGS) entry which is preliminary data.</text>
</comment>
<dbReference type="SMR" id="A0A1G4I8M7"/>
<dbReference type="Pfam" id="PF09454">
    <property type="entry name" value="Vps23_core"/>
    <property type="match status" value="1"/>
</dbReference>
<keyword evidence="4 5" id="KW-0653">Protein transport</keyword>
<dbReference type="InterPro" id="IPR037202">
    <property type="entry name" value="ESCRT_assembly_dom"/>
</dbReference>
<dbReference type="GO" id="GO:0008333">
    <property type="term" value="P:endosome to lysosome transport"/>
    <property type="evidence" value="ECO:0007669"/>
    <property type="project" value="TreeGrafter"/>
</dbReference>
<dbReference type="EMBL" id="CZPT02000960">
    <property type="protein sequence ID" value="SCU68335.1"/>
    <property type="molecule type" value="Genomic_DNA"/>
</dbReference>
<comment type="subcellular location">
    <subcellularLocation>
        <location evidence="1">Endosome</location>
    </subcellularLocation>
</comment>
<dbReference type="GeneID" id="92382085"/>
<evidence type="ECO:0000256" key="1">
    <source>
        <dbReference type="ARBA" id="ARBA00004177"/>
    </source>
</evidence>
<dbReference type="InterPro" id="IPR052070">
    <property type="entry name" value="ESCRT-I_UEV_domain"/>
</dbReference>
<evidence type="ECO:0000313" key="7">
    <source>
        <dbReference type="EMBL" id="SCU68335.1"/>
    </source>
</evidence>
<dbReference type="PANTHER" id="PTHR23306:SF3">
    <property type="entry name" value="TUMOR SUPPRESSOR PROTEIN 101"/>
    <property type="match status" value="1"/>
</dbReference>
<dbReference type="VEuPathDB" id="TriTrypDB:TEOVI_000815100"/>
<dbReference type="GO" id="GO:0000813">
    <property type="term" value="C:ESCRT I complex"/>
    <property type="evidence" value="ECO:0007669"/>
    <property type="project" value="TreeGrafter"/>
</dbReference>
<dbReference type="PROSITE" id="PS51312">
    <property type="entry name" value="SB"/>
    <property type="match status" value="1"/>
</dbReference>
<evidence type="ECO:0000256" key="2">
    <source>
        <dbReference type="ARBA" id="ARBA00022448"/>
    </source>
</evidence>
<keyword evidence="2 5" id="KW-0813">Transport</keyword>
<keyword evidence="8" id="KW-1185">Reference proteome</keyword>
<evidence type="ECO:0000256" key="5">
    <source>
        <dbReference type="PROSITE-ProRule" id="PRU00644"/>
    </source>
</evidence>
<dbReference type="GO" id="GO:0015031">
    <property type="term" value="P:protein transport"/>
    <property type="evidence" value="ECO:0007669"/>
    <property type="project" value="UniProtKB-UniRule"/>
</dbReference>
<keyword evidence="3" id="KW-0967">Endosome</keyword>
<protein>
    <submittedName>
        <fullName evidence="7">Vps23 core domain containing protein, putative</fullName>
    </submittedName>
</protein>